<feature type="non-terminal residue" evidence="1">
    <location>
        <position position="1"/>
    </location>
</feature>
<comment type="caution">
    <text evidence="1">The sequence shown here is derived from an EMBL/GenBank/DDBJ whole genome shotgun (WGS) entry which is preliminary data.</text>
</comment>
<protein>
    <submittedName>
        <fullName evidence="1">Class I SAM-dependent methyltransferase</fullName>
        <ecNumber evidence="1">2.1.1.-</ecNumber>
    </submittedName>
</protein>
<organism evidence="1 2">
    <name type="scientific">Marinobacter iranensis</name>
    <dbReference type="NCBI Taxonomy" id="2962607"/>
    <lineage>
        <taxon>Bacteria</taxon>
        <taxon>Pseudomonadati</taxon>
        <taxon>Pseudomonadota</taxon>
        <taxon>Gammaproteobacteria</taxon>
        <taxon>Pseudomonadales</taxon>
        <taxon>Marinobacteraceae</taxon>
        <taxon>Marinobacter</taxon>
    </lineage>
</organism>
<feature type="non-terminal residue" evidence="1">
    <location>
        <position position="84"/>
    </location>
</feature>
<dbReference type="EC" id="2.1.1.-" evidence="1"/>
<gene>
    <name evidence="1" type="ORF">NLU14_22480</name>
</gene>
<dbReference type="Pfam" id="PF01209">
    <property type="entry name" value="Ubie_methyltran"/>
    <property type="match status" value="1"/>
</dbReference>
<keyword evidence="1" id="KW-0808">Transferase</keyword>
<keyword evidence="2" id="KW-1185">Reference proteome</keyword>
<dbReference type="Gene3D" id="3.40.50.150">
    <property type="entry name" value="Vaccinia Virus protein VP39"/>
    <property type="match status" value="1"/>
</dbReference>
<dbReference type="GO" id="GO:0032259">
    <property type="term" value="P:methylation"/>
    <property type="evidence" value="ECO:0007669"/>
    <property type="project" value="UniProtKB-KW"/>
</dbReference>
<dbReference type="GO" id="GO:0008168">
    <property type="term" value="F:methyltransferase activity"/>
    <property type="evidence" value="ECO:0007669"/>
    <property type="project" value="UniProtKB-KW"/>
</dbReference>
<proteinExistence type="predicted"/>
<accession>A0ABT5YHD7</accession>
<dbReference type="SUPFAM" id="SSF53335">
    <property type="entry name" value="S-adenosyl-L-methionine-dependent methyltransferases"/>
    <property type="match status" value="1"/>
</dbReference>
<evidence type="ECO:0000313" key="1">
    <source>
        <dbReference type="EMBL" id="MDF0752997.1"/>
    </source>
</evidence>
<name>A0ABT5YHD7_9GAMM</name>
<dbReference type="InterPro" id="IPR029063">
    <property type="entry name" value="SAM-dependent_MTases_sf"/>
</dbReference>
<dbReference type="Proteomes" id="UP001143391">
    <property type="component" value="Unassembled WGS sequence"/>
</dbReference>
<dbReference type="CDD" id="cd02440">
    <property type="entry name" value="AdoMet_MTases"/>
    <property type="match status" value="1"/>
</dbReference>
<dbReference type="EMBL" id="JANCMW010000307">
    <property type="protein sequence ID" value="MDF0752997.1"/>
    <property type="molecule type" value="Genomic_DNA"/>
</dbReference>
<sequence>ESDKTIVRDVIEYLKKEAALPTEKIVDVAGGAGRYLAMSKEATTYELIDFSDEMLKFATEEAARLGRENIHLTKQTFSEFLENG</sequence>
<evidence type="ECO:0000313" key="2">
    <source>
        <dbReference type="Proteomes" id="UP001143391"/>
    </source>
</evidence>
<reference evidence="1" key="1">
    <citation type="submission" date="2022-07" db="EMBL/GenBank/DDBJ databases">
        <title>Marinobacter iranensis a new bacterium isolate from a hipersaline lake in Iran.</title>
        <authorList>
            <person name="Mohammad A.M.A."/>
            <person name="Cristina S.-P."/>
            <person name="Antonio V."/>
        </authorList>
    </citation>
    <scope>NUCLEOTIDE SEQUENCE</scope>
    <source>
        <strain evidence="1">71-i</strain>
    </source>
</reference>
<keyword evidence="1" id="KW-0489">Methyltransferase</keyword>